<dbReference type="GO" id="GO:0032259">
    <property type="term" value="P:methylation"/>
    <property type="evidence" value="ECO:0007669"/>
    <property type="project" value="UniProtKB-KW"/>
</dbReference>
<dbReference type="AlphaFoldDB" id="A0AA38LJ32"/>
<keyword evidence="3" id="KW-0808">Transferase</keyword>
<comment type="caution">
    <text evidence="5">The sequence shown here is derived from an EMBL/GenBank/DDBJ whole genome shotgun (WGS) entry which is preliminary data.</text>
</comment>
<dbReference type="Gene3D" id="3.40.50.150">
    <property type="entry name" value="Vaccinia Virus protein VP39"/>
    <property type="match status" value="1"/>
</dbReference>
<keyword evidence="4" id="KW-0949">S-adenosyl-L-methionine</keyword>
<evidence type="ECO:0000256" key="2">
    <source>
        <dbReference type="ARBA" id="ARBA00022603"/>
    </source>
</evidence>
<keyword evidence="1" id="KW-0597">Phosphoprotein</keyword>
<accession>A0AA38LJ32</accession>
<dbReference type="InterPro" id="IPR029063">
    <property type="entry name" value="SAM-dependent_MTases_sf"/>
</dbReference>
<dbReference type="GO" id="GO:0008757">
    <property type="term" value="F:S-adenosylmethionine-dependent methyltransferase activity"/>
    <property type="evidence" value="ECO:0007669"/>
    <property type="project" value="InterPro"/>
</dbReference>
<dbReference type="PANTHER" id="PTHR32183:SF11">
    <property type="entry name" value="THIOL METHYLTRANSFERASE 2-RELATED"/>
    <property type="match status" value="1"/>
</dbReference>
<dbReference type="InterPro" id="IPR008854">
    <property type="entry name" value="TPMT"/>
</dbReference>
<dbReference type="EMBL" id="JAHRHJ020000002">
    <property type="protein sequence ID" value="KAH9326613.1"/>
    <property type="molecule type" value="Genomic_DNA"/>
</dbReference>
<dbReference type="Proteomes" id="UP000824469">
    <property type="component" value="Unassembled WGS sequence"/>
</dbReference>
<evidence type="ECO:0000256" key="3">
    <source>
        <dbReference type="ARBA" id="ARBA00022679"/>
    </source>
</evidence>
<evidence type="ECO:0000256" key="1">
    <source>
        <dbReference type="ARBA" id="ARBA00022553"/>
    </source>
</evidence>
<organism evidence="5 6">
    <name type="scientific">Taxus chinensis</name>
    <name type="common">Chinese yew</name>
    <name type="synonym">Taxus wallichiana var. chinensis</name>
    <dbReference type="NCBI Taxonomy" id="29808"/>
    <lineage>
        <taxon>Eukaryota</taxon>
        <taxon>Viridiplantae</taxon>
        <taxon>Streptophyta</taxon>
        <taxon>Embryophyta</taxon>
        <taxon>Tracheophyta</taxon>
        <taxon>Spermatophyta</taxon>
        <taxon>Pinopsida</taxon>
        <taxon>Pinidae</taxon>
        <taxon>Conifers II</taxon>
        <taxon>Cupressales</taxon>
        <taxon>Taxaceae</taxon>
        <taxon>Taxus</taxon>
    </lineage>
</organism>
<sequence length="194" mass="21708">MGSYEFKCDPCIDAWDKCWVEGATPWDIGHVTPILSQLIQKDLVPQGRTLVPGCGAGYDVMALANHNRYVVGVDISETAIKRAQELAAGAPNAEYFQFLKEDFFTWAPAEPFDFIFDYMFFCAIEPQMRSAWAKHVAELIKPNGELLTLMFPVGNHEGGPPYAVSVPQYEKVLHPFGFEAISIENNEMSIGLRK</sequence>
<evidence type="ECO:0000256" key="4">
    <source>
        <dbReference type="ARBA" id="ARBA00022691"/>
    </source>
</evidence>
<dbReference type="Pfam" id="PF05724">
    <property type="entry name" value="TPMT"/>
    <property type="match status" value="1"/>
</dbReference>
<dbReference type="PROSITE" id="PS51585">
    <property type="entry name" value="SAM_MT_TPMT"/>
    <property type="match status" value="1"/>
</dbReference>
<name>A0AA38LJ32_TAXCH</name>
<feature type="non-terminal residue" evidence="5">
    <location>
        <position position="1"/>
    </location>
</feature>
<evidence type="ECO:0000313" key="6">
    <source>
        <dbReference type="Proteomes" id="UP000824469"/>
    </source>
</evidence>
<dbReference type="PANTHER" id="PTHR32183">
    <property type="match status" value="1"/>
</dbReference>
<proteinExistence type="predicted"/>
<evidence type="ECO:0000313" key="5">
    <source>
        <dbReference type="EMBL" id="KAH9326613.1"/>
    </source>
</evidence>
<protein>
    <recommendedName>
        <fullName evidence="7">Thiol methyltransferase 2</fullName>
    </recommendedName>
</protein>
<evidence type="ECO:0008006" key="7">
    <source>
        <dbReference type="Google" id="ProtNLM"/>
    </source>
</evidence>
<dbReference type="SUPFAM" id="SSF53335">
    <property type="entry name" value="S-adenosyl-L-methionine-dependent methyltransferases"/>
    <property type="match status" value="1"/>
</dbReference>
<reference evidence="5 6" key="1">
    <citation type="journal article" date="2021" name="Nat. Plants">
        <title>The Taxus genome provides insights into paclitaxel biosynthesis.</title>
        <authorList>
            <person name="Xiong X."/>
            <person name="Gou J."/>
            <person name="Liao Q."/>
            <person name="Li Y."/>
            <person name="Zhou Q."/>
            <person name="Bi G."/>
            <person name="Li C."/>
            <person name="Du R."/>
            <person name="Wang X."/>
            <person name="Sun T."/>
            <person name="Guo L."/>
            <person name="Liang H."/>
            <person name="Lu P."/>
            <person name="Wu Y."/>
            <person name="Zhang Z."/>
            <person name="Ro D.K."/>
            <person name="Shang Y."/>
            <person name="Huang S."/>
            <person name="Yan J."/>
        </authorList>
    </citation>
    <scope>NUCLEOTIDE SEQUENCE [LARGE SCALE GENOMIC DNA]</scope>
    <source>
        <strain evidence="5">Ta-2019</strain>
    </source>
</reference>
<dbReference type="OMA" id="NEIIARW"/>
<gene>
    <name evidence="5" type="ORF">KI387_006791</name>
</gene>
<keyword evidence="6" id="KW-1185">Reference proteome</keyword>
<dbReference type="CDD" id="cd02440">
    <property type="entry name" value="AdoMet_MTases"/>
    <property type="match status" value="1"/>
</dbReference>
<keyword evidence="2" id="KW-0489">Methyltransferase</keyword>